<dbReference type="Gene3D" id="3.60.20.10">
    <property type="entry name" value="Glutamine Phosphoribosylpyrophosphate, subunit 1, domain 1"/>
    <property type="match status" value="1"/>
</dbReference>
<evidence type="ECO:0000256" key="6">
    <source>
        <dbReference type="ARBA" id="ARBA00022741"/>
    </source>
</evidence>
<protein>
    <recommendedName>
        <fullName evidence="3">Asparagine synthetase [glutamine-hydrolyzing]</fullName>
        <ecNumber evidence="2">6.3.5.4</ecNumber>
    </recommendedName>
    <alternativeName>
        <fullName evidence="10">Glutamine-dependent asparagine synthetase</fullName>
    </alternativeName>
</protein>
<organism evidence="16 17">
    <name type="scientific">Polypedilum vanderplanki</name>
    <name type="common">Sleeping chironomid midge</name>
    <dbReference type="NCBI Taxonomy" id="319348"/>
    <lineage>
        <taxon>Eukaryota</taxon>
        <taxon>Metazoa</taxon>
        <taxon>Ecdysozoa</taxon>
        <taxon>Arthropoda</taxon>
        <taxon>Hexapoda</taxon>
        <taxon>Insecta</taxon>
        <taxon>Pterygota</taxon>
        <taxon>Neoptera</taxon>
        <taxon>Endopterygota</taxon>
        <taxon>Diptera</taxon>
        <taxon>Nematocera</taxon>
        <taxon>Chironomoidea</taxon>
        <taxon>Chironomidae</taxon>
        <taxon>Chironominae</taxon>
        <taxon>Polypedilum</taxon>
        <taxon>Polypedilum</taxon>
    </lineage>
</organism>
<dbReference type="PANTHER" id="PTHR11772:SF2">
    <property type="entry name" value="ASPARAGINE SYNTHETASE [GLUTAMINE-HYDROLYZING]"/>
    <property type="match status" value="1"/>
</dbReference>
<name>A0A9J6CCN4_POLVA</name>
<evidence type="ECO:0000256" key="13">
    <source>
        <dbReference type="PIRSR" id="PIRSR001589-2"/>
    </source>
</evidence>
<dbReference type="Proteomes" id="UP001107558">
    <property type="component" value="Chromosome 1"/>
</dbReference>
<feature type="site" description="Important for beta-aspartyl-AMP intermediate formation" evidence="14">
    <location>
        <position position="375"/>
    </location>
</feature>
<evidence type="ECO:0000256" key="7">
    <source>
        <dbReference type="ARBA" id="ARBA00022840"/>
    </source>
</evidence>
<keyword evidence="4" id="KW-0436">Ligase</keyword>
<evidence type="ECO:0000256" key="9">
    <source>
        <dbReference type="ARBA" id="ARBA00022962"/>
    </source>
</evidence>
<dbReference type="GO" id="GO:0006529">
    <property type="term" value="P:asparagine biosynthetic process"/>
    <property type="evidence" value="ECO:0007669"/>
    <property type="project" value="UniProtKB-KW"/>
</dbReference>
<evidence type="ECO:0000256" key="10">
    <source>
        <dbReference type="ARBA" id="ARBA00030234"/>
    </source>
</evidence>
<dbReference type="InterPro" id="IPR006426">
    <property type="entry name" value="Asn_synth_AEB"/>
</dbReference>
<evidence type="ECO:0000256" key="14">
    <source>
        <dbReference type="PIRSR" id="PIRSR001589-3"/>
    </source>
</evidence>
<feature type="binding site" evidence="13">
    <location>
        <position position="299"/>
    </location>
    <ligand>
        <name>ATP</name>
        <dbReference type="ChEBI" id="CHEBI:30616"/>
    </ligand>
</feature>
<dbReference type="GO" id="GO:0005829">
    <property type="term" value="C:cytosol"/>
    <property type="evidence" value="ECO:0007669"/>
    <property type="project" value="TreeGrafter"/>
</dbReference>
<dbReference type="InterPro" id="IPR050795">
    <property type="entry name" value="Asn_Synthetase"/>
</dbReference>
<keyword evidence="17" id="KW-1185">Reference proteome</keyword>
<evidence type="ECO:0000256" key="3">
    <source>
        <dbReference type="ARBA" id="ARBA00021389"/>
    </source>
</evidence>
<dbReference type="FunFam" id="3.40.50.620:FF:000031">
    <property type="entry name" value="Asparagine synthase B"/>
    <property type="match status" value="1"/>
</dbReference>
<dbReference type="PROSITE" id="PS51278">
    <property type="entry name" value="GATASE_TYPE_2"/>
    <property type="match status" value="1"/>
</dbReference>
<dbReference type="InterPro" id="IPR001962">
    <property type="entry name" value="Asn_synthase"/>
</dbReference>
<evidence type="ECO:0000256" key="12">
    <source>
        <dbReference type="PIRNR" id="PIRNR001589"/>
    </source>
</evidence>
<evidence type="ECO:0000256" key="1">
    <source>
        <dbReference type="ARBA" id="ARBA00005187"/>
    </source>
</evidence>
<evidence type="ECO:0000256" key="8">
    <source>
        <dbReference type="ARBA" id="ARBA00022888"/>
    </source>
</evidence>
<dbReference type="InterPro" id="IPR029055">
    <property type="entry name" value="Ntn_hydrolases_N"/>
</dbReference>
<feature type="binding site" evidence="13">
    <location>
        <begin position="373"/>
        <end position="374"/>
    </location>
    <ligand>
        <name>ATP</name>
        <dbReference type="ChEBI" id="CHEBI:30616"/>
    </ligand>
</feature>
<evidence type="ECO:0000256" key="2">
    <source>
        <dbReference type="ARBA" id="ARBA00012737"/>
    </source>
</evidence>
<keyword evidence="7 12" id="KW-0067">ATP-binding</keyword>
<dbReference type="Pfam" id="PF00733">
    <property type="entry name" value="Asn_synthase"/>
    <property type="match status" value="1"/>
</dbReference>
<dbReference type="AlphaFoldDB" id="A0A9J6CCN4"/>
<dbReference type="EMBL" id="JADBJN010000001">
    <property type="protein sequence ID" value="KAG5679685.1"/>
    <property type="molecule type" value="Genomic_DNA"/>
</dbReference>
<dbReference type="NCBIfam" id="NF006949">
    <property type="entry name" value="PRK09431.1"/>
    <property type="match status" value="1"/>
</dbReference>
<dbReference type="OrthoDB" id="409189at2759"/>
<sequence>MCGIFAIFGNACNNPECQQQQSANGFNGESKMIKTTNEFPGETLREMAYRCSTKQRHRGPDKTGIIEFKEENSVMVHERLRIIGVAHGDQPLQNDNGNITLIANGEIYNFIKLSNELSAFYKKPYEPRSDCDVIIGLYEKYGDDLVHHLTGMYAFVLYDRKNNKTLAARCPFGIISMYIGEDVHGNIWIASEMKCLVEKCPYVQNFPIGSLFSHQLGTSNKWKFIKYFKEDWITKVPQLKVDLVHFRETLESAVRSHLQCEVSFGALLSGGVDSSLISSIATKIMREKNPNFKLQTFSVGLTGAPDFKYSQIVADYIGSEHHEIHFTVEEGLDCIRDIIYHLETYDITTIRASIPMYIMMRYIKSRGLKMVLSGEGADEILGGYLYFHSAPNAEEFHYETVSRVLHLWSNDCLRANKSSLAWGVELRVPFLDTNFVNYSMSVRPEDRMISTDEKKIEKFILRKAFSMNYLPDEVLWRQKEQFSDGVGYNWIDTIRTYASSHINDDEFEKAKELYPFNTPLSKEGFYYRKIFERIFPNQSCVKTVKQWIPRQDWGCALDPSGRAQLVHVASKKINE</sequence>
<reference evidence="16" key="1">
    <citation type="submission" date="2021-03" db="EMBL/GenBank/DDBJ databases">
        <title>Chromosome level genome of the anhydrobiotic midge Polypedilum vanderplanki.</title>
        <authorList>
            <person name="Yoshida Y."/>
            <person name="Kikawada T."/>
            <person name="Gusev O."/>
        </authorList>
    </citation>
    <scope>NUCLEOTIDE SEQUENCE</scope>
    <source>
        <strain evidence="16">NIAS01</strain>
        <tissue evidence="16">Whole body or cell culture</tissue>
    </source>
</reference>
<comment type="catalytic activity">
    <reaction evidence="11">
        <text>L-aspartate + L-glutamine + ATP + H2O = L-asparagine + L-glutamate + AMP + diphosphate + H(+)</text>
        <dbReference type="Rhea" id="RHEA:12228"/>
        <dbReference type="ChEBI" id="CHEBI:15377"/>
        <dbReference type="ChEBI" id="CHEBI:15378"/>
        <dbReference type="ChEBI" id="CHEBI:29985"/>
        <dbReference type="ChEBI" id="CHEBI:29991"/>
        <dbReference type="ChEBI" id="CHEBI:30616"/>
        <dbReference type="ChEBI" id="CHEBI:33019"/>
        <dbReference type="ChEBI" id="CHEBI:58048"/>
        <dbReference type="ChEBI" id="CHEBI:58359"/>
        <dbReference type="ChEBI" id="CHEBI:456215"/>
        <dbReference type="EC" id="6.3.5.4"/>
    </reaction>
</comment>
<feature type="binding site" evidence="13">
    <location>
        <position position="267"/>
    </location>
    <ligand>
        <name>ATP</name>
        <dbReference type="ChEBI" id="CHEBI:30616"/>
    </ligand>
</feature>
<evidence type="ECO:0000313" key="16">
    <source>
        <dbReference type="EMBL" id="KAG5679685.1"/>
    </source>
</evidence>
<comment type="pathway">
    <text evidence="1">Amino-acid biosynthesis; L-asparagine biosynthesis; L-asparagine from L-aspartate (L-Gln route): step 1/1.</text>
</comment>
<keyword evidence="5" id="KW-0028">Amino-acid biosynthesis</keyword>
<feature type="domain" description="Glutamine amidotransferase type-2" evidence="15">
    <location>
        <begin position="2"/>
        <end position="217"/>
    </location>
</feature>
<evidence type="ECO:0000313" key="17">
    <source>
        <dbReference type="Proteomes" id="UP001107558"/>
    </source>
</evidence>
<keyword evidence="8" id="KW-0061">Asparagine biosynthesis</keyword>
<dbReference type="Pfam" id="PF13537">
    <property type="entry name" value="GATase_7"/>
    <property type="match status" value="1"/>
</dbReference>
<dbReference type="CDD" id="cd01991">
    <property type="entry name" value="Asn_synthase_B_C"/>
    <property type="match status" value="1"/>
</dbReference>
<dbReference type="PIRSF" id="PIRSF001589">
    <property type="entry name" value="Asn_synthetase_glu-h"/>
    <property type="match status" value="1"/>
</dbReference>
<dbReference type="PANTHER" id="PTHR11772">
    <property type="entry name" value="ASPARAGINE SYNTHETASE"/>
    <property type="match status" value="1"/>
</dbReference>
<accession>A0A9J6CCN4</accession>
<keyword evidence="6 12" id="KW-0547">Nucleotide-binding</keyword>
<evidence type="ECO:0000256" key="5">
    <source>
        <dbReference type="ARBA" id="ARBA00022605"/>
    </source>
</evidence>
<comment type="caution">
    <text evidence="16">The sequence shown here is derived from an EMBL/GenBank/DDBJ whole genome shotgun (WGS) entry which is preliminary data.</text>
</comment>
<gene>
    <name evidence="16" type="ORF">PVAND_009238</name>
</gene>
<dbReference type="SUPFAM" id="SSF52402">
    <property type="entry name" value="Adenine nucleotide alpha hydrolases-like"/>
    <property type="match status" value="1"/>
</dbReference>
<dbReference type="InterPro" id="IPR017932">
    <property type="entry name" value="GATase_2_dom"/>
</dbReference>
<evidence type="ECO:0000256" key="4">
    <source>
        <dbReference type="ARBA" id="ARBA00022598"/>
    </source>
</evidence>
<feature type="binding site" evidence="13">
    <location>
        <position position="130"/>
    </location>
    <ligand>
        <name>L-glutamine</name>
        <dbReference type="ChEBI" id="CHEBI:58359"/>
    </ligand>
</feature>
<evidence type="ECO:0000259" key="15">
    <source>
        <dbReference type="PROSITE" id="PS51278"/>
    </source>
</evidence>
<keyword evidence="9" id="KW-0315">Glutamine amidotransferase</keyword>
<proteinExistence type="predicted"/>
<dbReference type="EC" id="6.3.5.4" evidence="2"/>
<dbReference type="InterPro" id="IPR033738">
    <property type="entry name" value="AsnB_N"/>
</dbReference>
<dbReference type="SUPFAM" id="SSF56235">
    <property type="entry name" value="N-terminal nucleophile aminohydrolases (Ntn hydrolases)"/>
    <property type="match status" value="1"/>
</dbReference>
<dbReference type="Gene3D" id="3.40.50.620">
    <property type="entry name" value="HUPs"/>
    <property type="match status" value="1"/>
</dbReference>
<dbReference type="GO" id="GO:0004066">
    <property type="term" value="F:asparagine synthase (glutamine-hydrolyzing) activity"/>
    <property type="evidence" value="ECO:0007669"/>
    <property type="project" value="UniProtKB-EC"/>
</dbReference>
<dbReference type="CDD" id="cd00712">
    <property type="entry name" value="AsnB"/>
    <property type="match status" value="1"/>
</dbReference>
<dbReference type="GO" id="GO:0005524">
    <property type="term" value="F:ATP binding"/>
    <property type="evidence" value="ECO:0007669"/>
    <property type="project" value="UniProtKB-KW"/>
</dbReference>
<evidence type="ECO:0000256" key="11">
    <source>
        <dbReference type="ARBA" id="ARBA00048741"/>
    </source>
</evidence>
<dbReference type="NCBIfam" id="TIGR01536">
    <property type="entry name" value="asn_synth_AEB"/>
    <property type="match status" value="1"/>
</dbReference>
<dbReference type="InterPro" id="IPR014729">
    <property type="entry name" value="Rossmann-like_a/b/a_fold"/>
</dbReference>